<dbReference type="KEGG" id="kma:B9H00_04875"/>
<organism evidence="3 4">
    <name type="scientific">Kushneria marisflavi</name>
    <dbReference type="NCBI Taxonomy" id="157779"/>
    <lineage>
        <taxon>Bacteria</taxon>
        <taxon>Pseudomonadati</taxon>
        <taxon>Pseudomonadota</taxon>
        <taxon>Gammaproteobacteria</taxon>
        <taxon>Oceanospirillales</taxon>
        <taxon>Halomonadaceae</taxon>
        <taxon>Kushneria</taxon>
    </lineage>
</organism>
<dbReference type="SMART" id="SM00564">
    <property type="entry name" value="PQQ"/>
    <property type="match status" value="7"/>
</dbReference>
<sequence precursor="true">MSTLENGSFSHSGLKRVALMAKPLGALLCATSLVVLAGCSGNVQTGTQPRELTSIDQTVKVEGMWSDGIGSLTRARYPITPAISGDTIYASDAEGNIKAINRNNGQIKWEKRLETPISSGLTADSGQLFAGTRNGEVIVFSEDNGDIVWRSRVSSEVIAPPQLNSGQVVVQSVDGTLTALDRFTGDEQWLYASSQPALTLRGTGAPRTIDPVSFAGFANGRLAAFDNRSGQQLWDLRVAVPQGRTEVEQLVDLDGQPVLTRDGRLFVTSYNGRVMALDARNGQPIWEREQSSYHTPVLVGDYLFTVTADSHIMAIDANNGRVIWNQDALEGRSLSAPVFVDNKLVVGDYQGYLHVIDAQSGEQEGRAHPGGDGISITPLTDGEHVFVLTNDGELIGYALKDIGKAS</sequence>
<keyword evidence="4" id="KW-1185">Reference proteome</keyword>
<dbReference type="Proteomes" id="UP000194457">
    <property type="component" value="Chromosome"/>
</dbReference>
<gene>
    <name evidence="1" type="primary">bamB</name>
    <name evidence="3" type="ORF">B9H00_04875</name>
</gene>
<dbReference type="HAMAP" id="MF_00923">
    <property type="entry name" value="OM_assembly_BamB"/>
    <property type="match status" value="1"/>
</dbReference>
<dbReference type="GO" id="GO:0009279">
    <property type="term" value="C:cell outer membrane"/>
    <property type="evidence" value="ECO:0007669"/>
    <property type="project" value="UniProtKB-SubCell"/>
</dbReference>
<name>A0A240UMW5_9GAMM</name>
<feature type="signal peptide" evidence="1">
    <location>
        <begin position="1"/>
        <end position="37"/>
    </location>
</feature>
<keyword evidence="1" id="KW-0732">Signal</keyword>
<keyword evidence="1" id="KW-0998">Cell outer membrane</keyword>
<dbReference type="InterPro" id="IPR015943">
    <property type="entry name" value="WD40/YVTN_repeat-like_dom_sf"/>
</dbReference>
<feature type="chain" id="PRO_5041748643" description="Outer membrane protein assembly factor BamB" evidence="1">
    <location>
        <begin position="38"/>
        <end position="406"/>
    </location>
</feature>
<dbReference type="PANTHER" id="PTHR34512">
    <property type="entry name" value="CELL SURFACE PROTEIN"/>
    <property type="match status" value="1"/>
</dbReference>
<comment type="subcellular location">
    <subcellularLocation>
        <location evidence="1">Cell outer membrane</location>
    </subcellularLocation>
</comment>
<keyword evidence="1" id="KW-0472">Membrane</keyword>
<feature type="domain" description="Pyrrolo-quinoline quinone repeat" evidence="2">
    <location>
        <begin position="94"/>
        <end position="326"/>
    </location>
</feature>
<comment type="function">
    <text evidence="1">Part of the outer membrane protein assembly complex, which is involved in assembly and insertion of beta-barrel proteins into the outer membrane.</text>
</comment>
<accession>A0A240UMW5</accession>
<dbReference type="PANTHER" id="PTHR34512:SF30">
    <property type="entry name" value="OUTER MEMBRANE PROTEIN ASSEMBLY FACTOR BAMB"/>
    <property type="match status" value="1"/>
</dbReference>
<dbReference type="SUPFAM" id="SSF50998">
    <property type="entry name" value="Quinoprotein alcohol dehydrogenase-like"/>
    <property type="match status" value="1"/>
</dbReference>
<comment type="subunit">
    <text evidence="1">Part of the Bam complex.</text>
</comment>
<dbReference type="Gene3D" id="2.130.10.10">
    <property type="entry name" value="YVTN repeat-like/Quinoprotein amine dehydrogenase"/>
    <property type="match status" value="1"/>
</dbReference>
<dbReference type="InterPro" id="IPR011047">
    <property type="entry name" value="Quinoprotein_ADH-like_sf"/>
</dbReference>
<dbReference type="EMBL" id="CP021358">
    <property type="protein sequence ID" value="ART62465.1"/>
    <property type="molecule type" value="Genomic_DNA"/>
</dbReference>
<comment type="similarity">
    <text evidence="1">Belongs to the BamB family.</text>
</comment>
<dbReference type="GO" id="GO:0043165">
    <property type="term" value="P:Gram-negative-bacterium-type cell outer membrane assembly"/>
    <property type="evidence" value="ECO:0007669"/>
    <property type="project" value="UniProtKB-UniRule"/>
</dbReference>
<evidence type="ECO:0000313" key="4">
    <source>
        <dbReference type="Proteomes" id="UP000194457"/>
    </source>
</evidence>
<dbReference type="InterPro" id="IPR017687">
    <property type="entry name" value="BamB"/>
</dbReference>
<evidence type="ECO:0000259" key="2">
    <source>
        <dbReference type="Pfam" id="PF13360"/>
    </source>
</evidence>
<dbReference type="RefSeq" id="WP_322788266.1">
    <property type="nucleotide sequence ID" value="NZ_CP021358.1"/>
</dbReference>
<dbReference type="NCBIfam" id="TIGR03300">
    <property type="entry name" value="assembly_YfgL"/>
    <property type="match status" value="1"/>
</dbReference>
<dbReference type="AlphaFoldDB" id="A0A240UMW5"/>
<evidence type="ECO:0000256" key="1">
    <source>
        <dbReference type="HAMAP-Rule" id="MF_00923"/>
    </source>
</evidence>
<reference evidence="3 4" key="1">
    <citation type="submission" date="2017-05" db="EMBL/GenBank/DDBJ databases">
        <authorList>
            <person name="Song R."/>
            <person name="Chenine A.L."/>
            <person name="Ruprecht R.M."/>
        </authorList>
    </citation>
    <scope>NUCLEOTIDE SEQUENCE [LARGE SCALE GENOMIC DNA]</scope>
    <source>
        <strain evidence="3">SW32</strain>
    </source>
</reference>
<protein>
    <recommendedName>
        <fullName evidence="1">Outer membrane protein assembly factor BamB</fullName>
    </recommendedName>
</protein>
<dbReference type="GO" id="GO:0051205">
    <property type="term" value="P:protein insertion into membrane"/>
    <property type="evidence" value="ECO:0007669"/>
    <property type="project" value="UniProtKB-UniRule"/>
</dbReference>
<proteinExistence type="inferred from homology"/>
<evidence type="ECO:0000313" key="3">
    <source>
        <dbReference type="EMBL" id="ART62465.1"/>
    </source>
</evidence>
<dbReference type="Pfam" id="PF13360">
    <property type="entry name" value="PQQ_2"/>
    <property type="match status" value="1"/>
</dbReference>
<dbReference type="InterPro" id="IPR018391">
    <property type="entry name" value="PQQ_b-propeller_rpt"/>
</dbReference>
<dbReference type="InterPro" id="IPR002372">
    <property type="entry name" value="PQQ_rpt_dom"/>
</dbReference>